<dbReference type="GO" id="GO:0016740">
    <property type="term" value="F:transferase activity"/>
    <property type="evidence" value="ECO:0007669"/>
    <property type="project" value="UniProtKB-KW"/>
</dbReference>
<evidence type="ECO:0000313" key="2">
    <source>
        <dbReference type="EMBL" id="CAE0606712.1"/>
    </source>
</evidence>
<evidence type="ECO:0008006" key="4">
    <source>
        <dbReference type="Google" id="ProtNLM"/>
    </source>
</evidence>
<dbReference type="PANTHER" id="PTHR43300:SF7">
    <property type="entry name" value="UDP-N-ACETYLBACILLOSAMINE N-ACETYLTRANSFERASE"/>
    <property type="match status" value="1"/>
</dbReference>
<dbReference type="Gene3D" id="3.40.50.20">
    <property type="match status" value="1"/>
</dbReference>
<dbReference type="InterPro" id="IPR011004">
    <property type="entry name" value="Trimer_LpxA-like_sf"/>
</dbReference>
<accession>A0A6U9Q6F1</accession>
<dbReference type="EMBL" id="HBIS01000624">
    <property type="protein sequence ID" value="CAE0606712.1"/>
    <property type="molecule type" value="Transcribed_RNA"/>
</dbReference>
<name>A0A6U9Q6F1_9CHLO</name>
<dbReference type="SUPFAM" id="SSF51161">
    <property type="entry name" value="Trimeric LpxA-like enzymes"/>
    <property type="match status" value="1"/>
</dbReference>
<dbReference type="PROSITE" id="PS00101">
    <property type="entry name" value="HEXAPEP_TRANSFERASES"/>
    <property type="match status" value="1"/>
</dbReference>
<gene>
    <name evidence="2" type="ORF">PSAL00342_LOCUS528</name>
    <name evidence="3" type="ORF">PSAL00342_LOCUS529</name>
</gene>
<dbReference type="InterPro" id="IPR020019">
    <property type="entry name" value="AcTrfase_PglD-like"/>
</dbReference>
<dbReference type="CDD" id="cd03360">
    <property type="entry name" value="LbH_AT_putative"/>
    <property type="match status" value="1"/>
</dbReference>
<proteinExistence type="predicted"/>
<dbReference type="InterPro" id="IPR050179">
    <property type="entry name" value="Trans_hexapeptide_repeat"/>
</dbReference>
<dbReference type="EMBL" id="HBIS01000625">
    <property type="protein sequence ID" value="CAE0606713.1"/>
    <property type="molecule type" value="Transcribed_RNA"/>
</dbReference>
<dbReference type="InterPro" id="IPR018357">
    <property type="entry name" value="Hexapep_transf_CS"/>
</dbReference>
<protein>
    <recommendedName>
        <fullName evidence="4">PglD N-terminal domain-containing protein</fullName>
    </recommendedName>
</protein>
<evidence type="ECO:0000256" key="1">
    <source>
        <dbReference type="ARBA" id="ARBA00022679"/>
    </source>
</evidence>
<dbReference type="AlphaFoldDB" id="A0A6U9Q6F1"/>
<dbReference type="PANTHER" id="PTHR43300">
    <property type="entry name" value="ACETYLTRANSFERASE"/>
    <property type="match status" value="1"/>
</dbReference>
<dbReference type="Gene3D" id="2.160.10.10">
    <property type="entry name" value="Hexapeptide repeat proteins"/>
    <property type="match status" value="1"/>
</dbReference>
<organism evidence="3">
    <name type="scientific">Picocystis salinarum</name>
    <dbReference type="NCBI Taxonomy" id="88271"/>
    <lineage>
        <taxon>Eukaryota</taxon>
        <taxon>Viridiplantae</taxon>
        <taxon>Chlorophyta</taxon>
        <taxon>Picocystophyceae</taxon>
        <taxon>Picocystales</taxon>
        <taxon>Picocystaceae</taxon>
        <taxon>Picocystis</taxon>
    </lineage>
</organism>
<keyword evidence="1" id="KW-0808">Transferase</keyword>
<evidence type="ECO:0000313" key="3">
    <source>
        <dbReference type="EMBL" id="CAE0606713.1"/>
    </source>
</evidence>
<reference evidence="3" key="1">
    <citation type="submission" date="2021-01" db="EMBL/GenBank/DDBJ databases">
        <authorList>
            <person name="Corre E."/>
            <person name="Pelletier E."/>
            <person name="Niang G."/>
            <person name="Scheremetjew M."/>
            <person name="Finn R."/>
            <person name="Kale V."/>
            <person name="Holt S."/>
            <person name="Cochrane G."/>
            <person name="Meng A."/>
            <person name="Brown T."/>
            <person name="Cohen L."/>
        </authorList>
    </citation>
    <scope>NUCLEOTIDE SEQUENCE</scope>
    <source>
        <strain evidence="3">CCMP1897</strain>
    </source>
</reference>
<sequence length="226" mass="23893">MAKCIILAGGGGHAAVIHDSAMLSKEEADIKVVWDTGAKVHPSLSQWVHVHSETDLAELLESGGFSVALCYLCFGDPLLRKTKADALCKATRKLSITVSYPNVVHPTAFLSSAAVIQQGNYFGPHSTTETGVVVGSFCIINAAAVVAHDSQLSDFVNVNPNASVCGNVKLMSGVTIGANAVIREKLCIAKNVTIGMGSVVTKDIVKGETMWYGVPAMLHDRKNEMP</sequence>